<dbReference type="AlphaFoldDB" id="A0AAD0PUC9"/>
<geneLocation type="plasmid" evidence="2">
    <name>pmppla107</name>
</geneLocation>
<protein>
    <submittedName>
        <fullName evidence="1">Uncharacterized protein</fullName>
    </submittedName>
</protein>
<dbReference type="Proteomes" id="UP000006426">
    <property type="component" value="Plasmid pmppla107"/>
</dbReference>
<reference evidence="1 2" key="1">
    <citation type="journal article" date="2011" name="PLoS Pathog.">
        <title>Dynamic evolution of pathogenicity revealed by sequencing and comparative genomics of 19 Pseudomonas syringae isolates.</title>
        <authorList>
            <person name="Baltrus D.A."/>
            <person name="Nishimura M.T."/>
            <person name="Romanchuk A."/>
            <person name="Chang J.H."/>
            <person name="Mukhtar M.S."/>
            <person name="Cherkis K."/>
            <person name="Roach J."/>
            <person name="Grant S.R."/>
            <person name="Jones C.D."/>
            <person name="Dangl J.L."/>
        </authorList>
    </citation>
    <scope>NUCLEOTIDE SEQUENCE [LARGE SCALE GENOMIC DNA]</scope>
    <source>
        <strain evidence="1 2">M301315</strain>
    </source>
</reference>
<proteinExistence type="predicted"/>
<evidence type="ECO:0000313" key="2">
    <source>
        <dbReference type="Proteomes" id="UP000006426"/>
    </source>
</evidence>
<name>A0AAD0PUC9_PSEAV</name>
<evidence type="ECO:0000313" key="1">
    <source>
        <dbReference type="EMBL" id="AXH59530.1"/>
    </source>
</evidence>
<dbReference type="RefSeq" id="WP_005742266.1">
    <property type="nucleotide sequence ID" value="NZ_CP031226.1"/>
</dbReference>
<dbReference type="EMBL" id="CP031226">
    <property type="protein sequence ID" value="AXH59530.1"/>
    <property type="molecule type" value="Genomic_DNA"/>
</dbReference>
<organism evidence="1 2">
    <name type="scientific">Pseudomonas amygdali pv. lachrymans str. M301315</name>
    <dbReference type="NCBI Taxonomy" id="629260"/>
    <lineage>
        <taxon>Bacteria</taxon>
        <taxon>Pseudomonadati</taxon>
        <taxon>Pseudomonadota</taxon>
        <taxon>Gammaproteobacteria</taxon>
        <taxon>Pseudomonadales</taxon>
        <taxon>Pseudomonadaceae</taxon>
        <taxon>Pseudomonas</taxon>
        <taxon>Pseudomonas amygdali</taxon>
    </lineage>
</organism>
<gene>
    <name evidence="1" type="ORF">PLA107_030350</name>
</gene>
<keyword evidence="1" id="KW-0614">Plasmid</keyword>
<sequence length="227" mass="25517">MSKTFSVNTPKDAEIGLKMDIRSNDEGKWRVFIKETKEGVEVAGAPVRVGFLEKVGEGENAFMVIRAALRVKNEDGSYQTRARQKEGKFLDAMGKEVDSEEKAAREYVLMTYKSDANKLVFGQIATVNVKNFKADKVTPTVMTLLTFKLYSDDEALEAERKYHQLQTIGSDHADYNQGYTDLKNLRKTSGKWADFFIASGHDVLRDMGFTIRERARKGQEADPAPSA</sequence>
<dbReference type="GeneID" id="39474224"/>
<accession>A0AAD0PUC9</accession>